<reference evidence="3 4" key="1">
    <citation type="submission" date="2019-04" db="EMBL/GenBank/DDBJ databases">
        <title>Friends and foes A comparative genomics studyof 23 Aspergillus species from section Flavi.</title>
        <authorList>
            <consortium name="DOE Joint Genome Institute"/>
            <person name="Kjaerbolling I."/>
            <person name="Vesth T."/>
            <person name="Frisvad J.C."/>
            <person name="Nybo J.L."/>
            <person name="Theobald S."/>
            <person name="Kildgaard S."/>
            <person name="Isbrandt T."/>
            <person name="Kuo A."/>
            <person name="Sato A."/>
            <person name="Lyhne E.K."/>
            <person name="Kogle M.E."/>
            <person name="Wiebenga A."/>
            <person name="Kun R.S."/>
            <person name="Lubbers R.J."/>
            <person name="Makela M.R."/>
            <person name="Barry K."/>
            <person name="Chovatia M."/>
            <person name="Clum A."/>
            <person name="Daum C."/>
            <person name="Haridas S."/>
            <person name="He G."/>
            <person name="LaButti K."/>
            <person name="Lipzen A."/>
            <person name="Mondo S."/>
            <person name="Riley R."/>
            <person name="Salamov A."/>
            <person name="Simmons B.A."/>
            <person name="Magnuson J.K."/>
            <person name="Henrissat B."/>
            <person name="Mortensen U.H."/>
            <person name="Larsen T.O."/>
            <person name="Devries R.P."/>
            <person name="Grigoriev I.V."/>
            <person name="Machida M."/>
            <person name="Baker S.E."/>
            <person name="Andersen M.R."/>
        </authorList>
    </citation>
    <scope>NUCLEOTIDE SEQUENCE [LARGE SCALE GENOMIC DNA]</scope>
    <source>
        <strain evidence="3 4">IBT 29228</strain>
    </source>
</reference>
<feature type="compositionally biased region" description="Low complexity" evidence="1">
    <location>
        <begin position="242"/>
        <end position="257"/>
    </location>
</feature>
<feature type="compositionally biased region" description="Basic and acidic residues" evidence="1">
    <location>
        <begin position="19"/>
        <end position="28"/>
    </location>
</feature>
<feature type="domain" description="BZIP" evidence="2">
    <location>
        <begin position="26"/>
        <end position="41"/>
    </location>
</feature>
<name>A0A5N7BD88_9EURO</name>
<feature type="compositionally biased region" description="Polar residues" evidence="1">
    <location>
        <begin position="154"/>
        <end position="180"/>
    </location>
</feature>
<evidence type="ECO:0000313" key="4">
    <source>
        <dbReference type="Proteomes" id="UP000326198"/>
    </source>
</evidence>
<organism evidence="3 4">
    <name type="scientific">Aspergillus bertholletiae</name>
    <dbReference type="NCBI Taxonomy" id="1226010"/>
    <lineage>
        <taxon>Eukaryota</taxon>
        <taxon>Fungi</taxon>
        <taxon>Dikarya</taxon>
        <taxon>Ascomycota</taxon>
        <taxon>Pezizomycotina</taxon>
        <taxon>Eurotiomycetes</taxon>
        <taxon>Eurotiomycetidae</taxon>
        <taxon>Eurotiales</taxon>
        <taxon>Aspergillaceae</taxon>
        <taxon>Aspergillus</taxon>
        <taxon>Aspergillus subgen. Circumdati</taxon>
    </lineage>
</organism>
<gene>
    <name evidence="3" type="ORF">BDV26DRAFT_156331</name>
</gene>
<evidence type="ECO:0000259" key="2">
    <source>
        <dbReference type="PROSITE" id="PS00036"/>
    </source>
</evidence>
<dbReference type="EMBL" id="ML736190">
    <property type="protein sequence ID" value="KAE8379731.1"/>
    <property type="molecule type" value="Genomic_DNA"/>
</dbReference>
<keyword evidence="4" id="KW-1185">Reference proteome</keyword>
<evidence type="ECO:0000256" key="1">
    <source>
        <dbReference type="SAM" id="MobiDB-lite"/>
    </source>
</evidence>
<sequence>MCGQHAKDDHASGTANPKQEQDPIERRRLQNRLSQRNHRRKIRDRIAKLQERVIASELRAAATLNGWTYHHPPAPLVAPIPAYDGERKALSPPAETMSAMSGSYLPGSVAGSYYPYNNALSPAPTLPPQSSPSFPQYEAAANEVDSSSSSSPSVLANGSACSPGVSSLNHDMTTNTSNSYVPPDMNGQFQAEPWNIYTQTSQSNFYYMATEASLPQILQILDNGNWRPKAVILLQPSSHQAAAAAAPAPAPPLSTSQPPSPTEEQVPATGSFTMQGLACQCRNRSFLSESPVDWMHPAISTSICPLHSSSPLDDYQLLLP</sequence>
<dbReference type="InterPro" id="IPR046347">
    <property type="entry name" value="bZIP_sf"/>
</dbReference>
<dbReference type="GO" id="GO:0003700">
    <property type="term" value="F:DNA-binding transcription factor activity"/>
    <property type="evidence" value="ECO:0007669"/>
    <property type="project" value="InterPro"/>
</dbReference>
<dbReference type="InterPro" id="IPR004827">
    <property type="entry name" value="bZIP"/>
</dbReference>
<dbReference type="Proteomes" id="UP000326198">
    <property type="component" value="Unassembled WGS sequence"/>
</dbReference>
<proteinExistence type="predicted"/>
<dbReference type="AlphaFoldDB" id="A0A5N7BD88"/>
<accession>A0A5N7BD88</accession>
<dbReference type="InterPro" id="IPR052635">
    <property type="entry name" value="Sec_Metab_Biosynth_Reg"/>
</dbReference>
<feature type="region of interest" description="Disordered" evidence="1">
    <location>
        <begin position="1"/>
        <end position="43"/>
    </location>
</feature>
<feature type="region of interest" description="Disordered" evidence="1">
    <location>
        <begin position="242"/>
        <end position="268"/>
    </location>
</feature>
<dbReference type="PANTHER" id="PTHR39607">
    <property type="entry name" value="XANTHOCILLIN BIOSYNTHESIS CLUSTER TRANSCRIPTION FACTOR XANC-RELATED"/>
    <property type="match status" value="1"/>
</dbReference>
<dbReference type="CDD" id="cd14688">
    <property type="entry name" value="bZIP_YAP"/>
    <property type="match status" value="1"/>
</dbReference>
<dbReference type="SUPFAM" id="SSF57959">
    <property type="entry name" value="Leucine zipper domain"/>
    <property type="match status" value="1"/>
</dbReference>
<evidence type="ECO:0000313" key="3">
    <source>
        <dbReference type="EMBL" id="KAE8379731.1"/>
    </source>
</evidence>
<feature type="region of interest" description="Disordered" evidence="1">
    <location>
        <begin position="124"/>
        <end position="185"/>
    </location>
</feature>
<feature type="compositionally biased region" description="Basic and acidic residues" evidence="1">
    <location>
        <begin position="1"/>
        <end position="11"/>
    </location>
</feature>
<dbReference type="PANTHER" id="PTHR39607:SF3">
    <property type="entry name" value="BZIP DOMAIN-CONTAINING PROTEIN"/>
    <property type="match status" value="1"/>
</dbReference>
<dbReference type="PROSITE" id="PS00036">
    <property type="entry name" value="BZIP_BASIC"/>
    <property type="match status" value="1"/>
</dbReference>
<protein>
    <recommendedName>
        <fullName evidence="2">BZIP domain-containing protein</fullName>
    </recommendedName>
</protein>
<dbReference type="OrthoDB" id="4496773at2759"/>